<evidence type="ECO:0000256" key="1">
    <source>
        <dbReference type="SAM" id="MobiDB-lite"/>
    </source>
</evidence>
<proteinExistence type="predicted"/>
<comment type="caution">
    <text evidence="2">The sequence shown here is derived from an EMBL/GenBank/DDBJ whole genome shotgun (WGS) entry which is preliminary data.</text>
</comment>
<organism evidence="2 3">
    <name type="scientific">Porphyromonas cangingivalis</name>
    <dbReference type="NCBI Taxonomy" id="36874"/>
    <lineage>
        <taxon>Bacteria</taxon>
        <taxon>Pseudomonadati</taxon>
        <taxon>Bacteroidota</taxon>
        <taxon>Bacteroidia</taxon>
        <taxon>Bacteroidales</taxon>
        <taxon>Porphyromonadaceae</taxon>
        <taxon>Porphyromonas</taxon>
    </lineage>
</organism>
<feature type="region of interest" description="Disordered" evidence="1">
    <location>
        <begin position="43"/>
        <end position="67"/>
    </location>
</feature>
<keyword evidence="3" id="KW-1185">Reference proteome</keyword>
<dbReference type="EMBL" id="JQJD01000047">
    <property type="protein sequence ID" value="KGN79744.1"/>
    <property type="molecule type" value="Genomic_DNA"/>
</dbReference>
<sequence>MIFGYETTFFLYGTCRHWVFFMFAVEKQNKRVTTDLTVGDTVKRGKPEKTQFGRSDDSSEKIEDSRKGLGDVLRGGLPYSDFYMKDRCSHHTHIYDKWAGTQQKTINQKCHPPLPYEEGENSKHK</sequence>
<evidence type="ECO:0000313" key="2">
    <source>
        <dbReference type="EMBL" id="KGN79744.1"/>
    </source>
</evidence>
<evidence type="ECO:0000313" key="3">
    <source>
        <dbReference type="Proteomes" id="UP000030125"/>
    </source>
</evidence>
<dbReference type="AlphaFoldDB" id="A0A0A2ETS4"/>
<accession>A0A0A2ETS4</accession>
<gene>
    <name evidence="2" type="ORF">HQ35_07000</name>
</gene>
<protein>
    <submittedName>
        <fullName evidence="2">Uncharacterized protein</fullName>
    </submittedName>
</protein>
<dbReference type="STRING" id="36874.HQ34_05540"/>
<name>A0A0A2ETS4_PORCN</name>
<reference evidence="2 3" key="1">
    <citation type="submission" date="2014-08" db="EMBL/GenBank/DDBJ databases">
        <title>Porphyromonas cangingivalis strain:COT-109_OH1386 Genome sequencing.</title>
        <authorList>
            <person name="Wallis C."/>
            <person name="Deusch O."/>
            <person name="O'Flynn C."/>
            <person name="Davis I."/>
            <person name="Jospin G."/>
            <person name="Darling A.E."/>
            <person name="Coil D.A."/>
            <person name="Alexiev A."/>
            <person name="Horsfall A."/>
            <person name="Kirkwood N."/>
            <person name="Harris S."/>
            <person name="Eisen J.A."/>
        </authorList>
    </citation>
    <scope>NUCLEOTIDE SEQUENCE [LARGE SCALE GENOMIC DNA]</scope>
    <source>
        <strain evidence="3">COT-109 OH1386</strain>
    </source>
</reference>
<dbReference type="Proteomes" id="UP000030125">
    <property type="component" value="Unassembled WGS sequence"/>
</dbReference>